<dbReference type="SMART" id="SM00220">
    <property type="entry name" value="S_TKc"/>
    <property type="match status" value="1"/>
</dbReference>
<dbReference type="GO" id="GO:0005524">
    <property type="term" value="F:ATP binding"/>
    <property type="evidence" value="ECO:0007669"/>
    <property type="project" value="InterPro"/>
</dbReference>
<keyword evidence="2" id="KW-0472">Membrane</keyword>
<dbReference type="Gene3D" id="1.10.510.10">
    <property type="entry name" value="Transferase(Phosphotransferase) domain 1"/>
    <property type="match status" value="1"/>
</dbReference>
<dbReference type="GO" id="GO:0005886">
    <property type="term" value="C:plasma membrane"/>
    <property type="evidence" value="ECO:0007669"/>
    <property type="project" value="UniProtKB-SubCell"/>
</dbReference>
<dbReference type="Proteomes" id="UP001141552">
    <property type="component" value="Unassembled WGS sequence"/>
</dbReference>
<evidence type="ECO:0000256" key="1">
    <source>
        <dbReference type="ARBA" id="ARBA00004236"/>
    </source>
</evidence>
<gene>
    <name evidence="4" type="ORF">Tsubulata_050657</name>
</gene>
<dbReference type="InterPro" id="IPR011009">
    <property type="entry name" value="Kinase-like_dom_sf"/>
</dbReference>
<evidence type="ECO:0000313" key="5">
    <source>
        <dbReference type="Proteomes" id="UP001141552"/>
    </source>
</evidence>
<dbReference type="Pfam" id="PF07714">
    <property type="entry name" value="PK_Tyr_Ser-Thr"/>
    <property type="match status" value="1"/>
</dbReference>
<dbReference type="InterPro" id="IPR050823">
    <property type="entry name" value="Plant_Ser_Thr_Prot_Kinase"/>
</dbReference>
<protein>
    <recommendedName>
        <fullName evidence="3">Protein kinase domain-containing protein</fullName>
    </recommendedName>
</protein>
<sequence length="428" mass="49070">MHCVNSDPRKRPTMRRILGNLLSLSVVTRHAPIIGVQWFLSRDYAYQLSRSLLKWPRQKFSQFFQCQIPANKMLSGHELVQSGRRNGVEVFPYETLRMITDGFGKENFIGKFQYGRVYRGKFQGRTVTVKIWELDVKFYRVFQNENEVRMWDEILFLQHPRSISHPNLVKLLGYCYEEGKLGVVYDLNPVDTVFNAVMKDSLTWLQRVKIAIGFASLLSFLHAKTPQNLPYVVRNLDAAHIMLDQDYSPILYDFGWLTGGIFPNWRSKRGRFVQGCYGYYDFVSTRGALAFFCKTGIDMGKLSTDEWPAECDGYAFGVVVLGLITKRISVREDPHNPKIPLVSQWALDEYEAAADRASSTGSPPSTFTLVHQSLVEEPGFYASDGIEITRLALECLTPRFLDRPTMKHIVKRLLKLSVIRSHASELGI</sequence>
<keyword evidence="5" id="KW-1185">Reference proteome</keyword>
<evidence type="ECO:0000259" key="3">
    <source>
        <dbReference type="PROSITE" id="PS50011"/>
    </source>
</evidence>
<proteinExistence type="predicted"/>
<dbReference type="SUPFAM" id="SSF56112">
    <property type="entry name" value="Protein kinase-like (PK-like)"/>
    <property type="match status" value="1"/>
</dbReference>
<dbReference type="PANTHER" id="PTHR45621">
    <property type="entry name" value="OS01G0588500 PROTEIN-RELATED"/>
    <property type="match status" value="1"/>
</dbReference>
<evidence type="ECO:0000313" key="4">
    <source>
        <dbReference type="EMBL" id="KAJ4848605.1"/>
    </source>
</evidence>
<feature type="domain" description="Protein kinase" evidence="3">
    <location>
        <begin position="103"/>
        <end position="419"/>
    </location>
</feature>
<comment type="subcellular location">
    <subcellularLocation>
        <location evidence="1">Cell membrane</location>
    </subcellularLocation>
</comment>
<organism evidence="4 5">
    <name type="scientific">Turnera subulata</name>
    <dbReference type="NCBI Taxonomy" id="218843"/>
    <lineage>
        <taxon>Eukaryota</taxon>
        <taxon>Viridiplantae</taxon>
        <taxon>Streptophyta</taxon>
        <taxon>Embryophyta</taxon>
        <taxon>Tracheophyta</taxon>
        <taxon>Spermatophyta</taxon>
        <taxon>Magnoliopsida</taxon>
        <taxon>eudicotyledons</taxon>
        <taxon>Gunneridae</taxon>
        <taxon>Pentapetalae</taxon>
        <taxon>rosids</taxon>
        <taxon>fabids</taxon>
        <taxon>Malpighiales</taxon>
        <taxon>Passifloraceae</taxon>
        <taxon>Turnera</taxon>
    </lineage>
</organism>
<keyword evidence="2" id="KW-1003">Cell membrane</keyword>
<dbReference type="EMBL" id="JAKUCV010000866">
    <property type="protein sequence ID" value="KAJ4848605.1"/>
    <property type="molecule type" value="Genomic_DNA"/>
</dbReference>
<dbReference type="AlphaFoldDB" id="A0A9Q0GEI8"/>
<accession>A0A9Q0GEI8</accession>
<dbReference type="OrthoDB" id="1711336at2759"/>
<reference evidence="4" key="1">
    <citation type="submission" date="2022-02" db="EMBL/GenBank/DDBJ databases">
        <authorList>
            <person name="Henning P.M."/>
            <person name="McCubbin A.G."/>
            <person name="Shore J.S."/>
        </authorList>
    </citation>
    <scope>NUCLEOTIDE SEQUENCE</scope>
    <source>
        <strain evidence="4">F60SS</strain>
        <tissue evidence="4">Leaves</tissue>
    </source>
</reference>
<evidence type="ECO:0000256" key="2">
    <source>
        <dbReference type="ARBA" id="ARBA00022475"/>
    </source>
</evidence>
<dbReference type="PROSITE" id="PS50011">
    <property type="entry name" value="PROTEIN_KINASE_DOM"/>
    <property type="match status" value="1"/>
</dbReference>
<name>A0A9Q0GEI8_9ROSI</name>
<reference evidence="4" key="2">
    <citation type="journal article" date="2023" name="Plants (Basel)">
        <title>Annotation of the Turnera subulata (Passifloraceae) Draft Genome Reveals the S-Locus Evolved after the Divergence of Turneroideae from Passifloroideae in a Stepwise Manner.</title>
        <authorList>
            <person name="Henning P.M."/>
            <person name="Roalson E.H."/>
            <person name="Mir W."/>
            <person name="McCubbin A.G."/>
            <person name="Shore J.S."/>
        </authorList>
    </citation>
    <scope>NUCLEOTIDE SEQUENCE</scope>
    <source>
        <strain evidence="4">F60SS</strain>
    </source>
</reference>
<dbReference type="Gene3D" id="3.30.200.20">
    <property type="entry name" value="Phosphorylase Kinase, domain 1"/>
    <property type="match status" value="1"/>
</dbReference>
<dbReference type="GO" id="GO:0004672">
    <property type="term" value="F:protein kinase activity"/>
    <property type="evidence" value="ECO:0007669"/>
    <property type="project" value="InterPro"/>
</dbReference>
<dbReference type="InterPro" id="IPR000719">
    <property type="entry name" value="Prot_kinase_dom"/>
</dbReference>
<dbReference type="InterPro" id="IPR001245">
    <property type="entry name" value="Ser-Thr/Tyr_kinase_cat_dom"/>
</dbReference>
<comment type="caution">
    <text evidence="4">The sequence shown here is derived from an EMBL/GenBank/DDBJ whole genome shotgun (WGS) entry which is preliminary data.</text>
</comment>